<keyword evidence="2" id="KW-0472">Membrane</keyword>
<evidence type="ECO:0000256" key="1">
    <source>
        <dbReference type="SAM" id="MobiDB-lite"/>
    </source>
</evidence>
<dbReference type="AlphaFoldDB" id="A0A4R5VCE0"/>
<feature type="transmembrane region" description="Helical" evidence="2">
    <location>
        <begin position="7"/>
        <end position="26"/>
    </location>
</feature>
<evidence type="ECO:0000313" key="3">
    <source>
        <dbReference type="EMBL" id="TDK49943.1"/>
    </source>
</evidence>
<accession>A0A4R5VCE0</accession>
<comment type="caution">
    <text evidence="3">The sequence shown here is derived from an EMBL/GenBank/DDBJ whole genome shotgun (WGS) entry which is preliminary data.</text>
</comment>
<keyword evidence="4" id="KW-1185">Reference proteome</keyword>
<feature type="compositionally biased region" description="Basic and acidic residues" evidence="1">
    <location>
        <begin position="88"/>
        <end position="103"/>
    </location>
</feature>
<proteinExistence type="predicted"/>
<gene>
    <name evidence="3" type="ORF">E1898_02160</name>
</gene>
<reference evidence="3 4" key="1">
    <citation type="submission" date="2019-03" db="EMBL/GenBank/DDBJ databases">
        <title>Algoriphagus aquimaris sp. nov., isolated form marine sediment in Pohang, Korea.</title>
        <authorList>
            <person name="Kim J."/>
            <person name="Yoon S.-H."/>
            <person name="Lee S.-S."/>
        </authorList>
    </citation>
    <scope>NUCLEOTIDE SEQUENCE [LARGE SCALE GENOMIC DNA]</scope>
    <source>
        <strain evidence="3 4">F21</strain>
    </source>
</reference>
<dbReference type="Proteomes" id="UP000295438">
    <property type="component" value="Unassembled WGS sequence"/>
</dbReference>
<evidence type="ECO:0000256" key="2">
    <source>
        <dbReference type="SAM" id="Phobius"/>
    </source>
</evidence>
<evidence type="ECO:0000313" key="4">
    <source>
        <dbReference type="Proteomes" id="UP000295438"/>
    </source>
</evidence>
<keyword evidence="2" id="KW-0812">Transmembrane</keyword>
<feature type="transmembrane region" description="Helical" evidence="2">
    <location>
        <begin position="46"/>
        <end position="64"/>
    </location>
</feature>
<keyword evidence="2" id="KW-1133">Transmembrane helix</keyword>
<protein>
    <submittedName>
        <fullName evidence="3">Uncharacterized protein</fullName>
    </submittedName>
</protein>
<organism evidence="3 4">
    <name type="scientific">Algoriphagus formosus</name>
    <dbReference type="NCBI Taxonomy" id="2007308"/>
    <lineage>
        <taxon>Bacteria</taxon>
        <taxon>Pseudomonadati</taxon>
        <taxon>Bacteroidota</taxon>
        <taxon>Cytophagia</taxon>
        <taxon>Cytophagales</taxon>
        <taxon>Cyclobacteriaceae</taxon>
        <taxon>Algoriphagus</taxon>
    </lineage>
</organism>
<feature type="region of interest" description="Disordered" evidence="1">
    <location>
        <begin position="88"/>
        <end position="123"/>
    </location>
</feature>
<name>A0A4R5VCE0_9BACT</name>
<sequence>MQKFHRILQIILLVYFVGILIFFIAFDTMGSLVGIAEATSNSVVKIMLTGLVLFLISWLIGKAVKSSLNGKIKKMESEMNSLKAKIYDFEHPKTMDKPKKETPQKPAEGDSGSIPPRQNFTED</sequence>
<dbReference type="EMBL" id="SMUW01000023">
    <property type="protein sequence ID" value="TDK49943.1"/>
    <property type="molecule type" value="Genomic_DNA"/>
</dbReference>
<dbReference type="RefSeq" id="WP_133389652.1">
    <property type="nucleotide sequence ID" value="NZ_SMUW01000023.1"/>
</dbReference>